<comment type="pathway">
    <text evidence="1">Glycan metabolism; pectin biosynthesis.</text>
</comment>
<name>A0A0L0FDE7_9EUKA</name>
<dbReference type="PANTHER" id="PTHR32116">
    <property type="entry name" value="GALACTURONOSYLTRANSFERASE 4-RELATED"/>
    <property type="match status" value="1"/>
</dbReference>
<dbReference type="GeneID" id="25913450"/>
<evidence type="ECO:0000256" key="1">
    <source>
        <dbReference type="ARBA" id="ARBA00004877"/>
    </source>
</evidence>
<protein>
    <submittedName>
        <fullName evidence="2">Uncharacterized protein</fullName>
    </submittedName>
</protein>
<sequence>MVINLRLWKERNKDREILKWLNLNRKSPVYKYGSQPPLMLTFYKDYENMPMSWNFRHLGHKQTLKDSDIRRSHIIHYNGPRKPWRGNGIDQYRKYWTRYYHPSKETHDLLVWGFEELQDSFLTSSHISCNTRPACIQEATRMGVQSSYVHFDAWPNKPKYLPALMDFFGSMWGFKQ</sequence>
<dbReference type="AlphaFoldDB" id="A0A0L0FDE7"/>
<dbReference type="Gene3D" id="3.90.550.10">
    <property type="entry name" value="Spore Coat Polysaccharide Biosynthesis Protein SpsA, Chain A"/>
    <property type="match status" value="1"/>
</dbReference>
<dbReference type="InterPro" id="IPR029993">
    <property type="entry name" value="GAUT"/>
</dbReference>
<evidence type="ECO:0000313" key="2">
    <source>
        <dbReference type="EMBL" id="KNC74511.1"/>
    </source>
</evidence>
<dbReference type="GO" id="GO:0047262">
    <property type="term" value="F:polygalacturonate 4-alpha-galacturonosyltransferase activity"/>
    <property type="evidence" value="ECO:0007669"/>
    <property type="project" value="InterPro"/>
</dbReference>
<organism evidence="2 3">
    <name type="scientific">Sphaeroforma arctica JP610</name>
    <dbReference type="NCBI Taxonomy" id="667725"/>
    <lineage>
        <taxon>Eukaryota</taxon>
        <taxon>Ichthyosporea</taxon>
        <taxon>Ichthyophonida</taxon>
        <taxon>Sphaeroforma</taxon>
    </lineage>
</organism>
<dbReference type="OrthoDB" id="411524at2759"/>
<dbReference type="EMBL" id="KQ244339">
    <property type="protein sequence ID" value="KNC74511.1"/>
    <property type="molecule type" value="Genomic_DNA"/>
</dbReference>
<gene>
    <name evidence="2" type="ORF">SARC_12946</name>
</gene>
<dbReference type="Pfam" id="PF01501">
    <property type="entry name" value="Glyco_transf_8"/>
    <property type="match status" value="1"/>
</dbReference>
<proteinExistence type="predicted"/>
<dbReference type="SUPFAM" id="SSF53448">
    <property type="entry name" value="Nucleotide-diphospho-sugar transferases"/>
    <property type="match status" value="1"/>
</dbReference>
<dbReference type="Proteomes" id="UP000054560">
    <property type="component" value="Unassembled WGS sequence"/>
</dbReference>
<dbReference type="UniPathway" id="UPA00845"/>
<dbReference type="InterPro" id="IPR029044">
    <property type="entry name" value="Nucleotide-diphossugar_trans"/>
</dbReference>
<dbReference type="InterPro" id="IPR002495">
    <property type="entry name" value="Glyco_trans_8"/>
</dbReference>
<dbReference type="RefSeq" id="XP_014148413.1">
    <property type="nucleotide sequence ID" value="XM_014292938.1"/>
</dbReference>
<feature type="non-terminal residue" evidence="2">
    <location>
        <position position="176"/>
    </location>
</feature>
<evidence type="ECO:0000313" key="3">
    <source>
        <dbReference type="Proteomes" id="UP000054560"/>
    </source>
</evidence>
<dbReference type="GO" id="GO:0045489">
    <property type="term" value="P:pectin biosynthetic process"/>
    <property type="evidence" value="ECO:0007669"/>
    <property type="project" value="UniProtKB-UniPathway"/>
</dbReference>
<reference evidence="2 3" key="1">
    <citation type="submission" date="2011-02" db="EMBL/GenBank/DDBJ databases">
        <title>The Genome Sequence of Sphaeroforma arctica JP610.</title>
        <authorList>
            <consortium name="The Broad Institute Genome Sequencing Platform"/>
            <person name="Russ C."/>
            <person name="Cuomo C."/>
            <person name="Young S.K."/>
            <person name="Zeng Q."/>
            <person name="Gargeya S."/>
            <person name="Alvarado L."/>
            <person name="Berlin A."/>
            <person name="Chapman S.B."/>
            <person name="Chen Z."/>
            <person name="Freedman E."/>
            <person name="Gellesch M."/>
            <person name="Goldberg J."/>
            <person name="Griggs A."/>
            <person name="Gujja S."/>
            <person name="Heilman E."/>
            <person name="Heiman D."/>
            <person name="Howarth C."/>
            <person name="Mehta T."/>
            <person name="Neiman D."/>
            <person name="Pearson M."/>
            <person name="Roberts A."/>
            <person name="Saif S."/>
            <person name="Shea T."/>
            <person name="Shenoy N."/>
            <person name="Sisk P."/>
            <person name="Stolte C."/>
            <person name="Sykes S."/>
            <person name="White J."/>
            <person name="Yandava C."/>
            <person name="Burger G."/>
            <person name="Gray M.W."/>
            <person name="Holland P.W.H."/>
            <person name="King N."/>
            <person name="Lang F.B.F."/>
            <person name="Roger A.J."/>
            <person name="Ruiz-Trillo I."/>
            <person name="Haas B."/>
            <person name="Nusbaum C."/>
            <person name="Birren B."/>
        </authorList>
    </citation>
    <scope>NUCLEOTIDE SEQUENCE [LARGE SCALE GENOMIC DNA]</scope>
    <source>
        <strain evidence="2 3">JP610</strain>
    </source>
</reference>
<accession>A0A0L0FDE7</accession>
<keyword evidence="3" id="KW-1185">Reference proteome</keyword>